<dbReference type="InterPro" id="IPR036408">
    <property type="entry name" value="PSI_PsaA/B_sf"/>
</dbReference>
<geneLocation type="plastid" evidence="22"/>
<keyword evidence="12 20" id="KW-1133">Transmembrane helix</keyword>
<organism evidence="22">
    <name type="scientific">Pleonosporium borreri</name>
    <dbReference type="NCBI Taxonomy" id="2575635"/>
    <lineage>
        <taxon>Eukaryota</taxon>
        <taxon>Rhodophyta</taxon>
        <taxon>Florideophyceae</taxon>
        <taxon>Rhodymeniophycidae</taxon>
        <taxon>Ceramiales</taxon>
        <taxon>Ceramiaceae</taxon>
        <taxon>Pleonosporium</taxon>
    </lineage>
</organism>
<keyword evidence="20" id="KW-0793">Thylakoid</keyword>
<feature type="binding site" evidence="20">
    <location>
        <position position="559"/>
    </location>
    <ligand>
        <name>[4Fe-4S] cluster</name>
        <dbReference type="ChEBI" id="CHEBI:49883"/>
        <note>ligand shared between dimeric partners</note>
    </ligand>
</feature>
<keyword evidence="3 20" id="KW-0813">Transport</keyword>
<protein>
    <recommendedName>
        <fullName evidence="20">Photosystem I P700 chlorophyll a apoprotein A2</fullName>
        <ecNumber evidence="20">1.97.1.12</ecNumber>
    </recommendedName>
    <alternativeName>
        <fullName evidence="20">PsaB</fullName>
    </alternativeName>
</protein>
<dbReference type="FunFam" id="1.20.1130.10:FF:000001">
    <property type="entry name" value="Photosystem I P700 chlorophyll a apoprotein A2"/>
    <property type="match status" value="1"/>
</dbReference>
<keyword evidence="8 20" id="KW-0479">Metal-binding</keyword>
<dbReference type="GO" id="GO:0015979">
    <property type="term" value="P:photosynthesis"/>
    <property type="evidence" value="ECO:0007669"/>
    <property type="project" value="UniProtKB-UniRule"/>
</dbReference>
<dbReference type="PIRSF" id="PIRSF002905">
    <property type="entry name" value="PSI_A"/>
    <property type="match status" value="1"/>
</dbReference>
<dbReference type="PANTHER" id="PTHR30128:SF19">
    <property type="entry name" value="PHOTOSYSTEM I P700 CHLOROPHYLL A APOPROTEIN A1-RELATED"/>
    <property type="match status" value="1"/>
</dbReference>
<dbReference type="GO" id="GO:0016491">
    <property type="term" value="F:oxidoreductase activity"/>
    <property type="evidence" value="ECO:0007669"/>
    <property type="project" value="UniProtKB-KW"/>
</dbReference>
<keyword evidence="17 20" id="KW-0472">Membrane</keyword>
<reference evidence="22" key="1">
    <citation type="journal article" date="2019" name="Mol. Phylogenet. Evol.">
        <title>Morphological evolution and classification of the red algal order Ceramiales inferred using plastid phylogenomics.</title>
        <authorList>
            <person name="Diaz-Tapia P."/>
            <person name="Pasella M.M."/>
            <person name="Verbruggen H."/>
            <person name="Maggs C.A."/>
        </authorList>
    </citation>
    <scope>NUCLEOTIDE SEQUENCE</scope>
    <source>
        <strain evidence="22">PD2941_3</strain>
    </source>
</reference>
<sequence length="734" mass="82895">MATKFPKFSQALAQDPTTRRIWYGIATAHDFESHDGMTEENLYQKIFASHFGHLAIIFLWTSGNLFHVAWQGNFEEWVLNPLKTKPIAHAIWDPHFGQPAVQAFTKSSKSYPIDIAFSGLYHWWYTIGMRNNEDLYNGAIFLLILSAIMLFAGWLHLQPNFKPGLSWFKNNESRLNHHLSGLFGVSSLAWTGHLVHIAIPESRGEHVRWNNFIQTLPHPEGLTPFFTGQWFKYAAQPDTLNHIFSTNEGSGTAILTFTGGFHPQTQSLWLTDIAHHHLAIAIIFIIAGHMYKTNWGIGHNLKIILDSHKPPSGKLGNGHQGLYETITNSLHIQLGLALGSLGTITSLVAQHMYALPPYAFMSKDFTTQAALYTHHQYIAGFLMVGAFAHGAIFFIRDYDPKQNEDNVLTRMLDHKEAIISHLSWVCLFLGFHTLGIYIHNDTMLAFGTPEKQILIEPVFAQWIQASSGKALYGFNVLLSSSSNIATQAGSNIWLPGWLEAINNNSNSLFLTIGPGDFLVHHAIALGLHTTTLILVKGALDARGSKLMPDKKDFGYSFPCDGPGRGGTCDISAWDAFYLSVFWMLNTIGWVTFYWHWKHITIWQGNINQFNESSTYLMGWLRDYLWLNSSPLINGYNPYGMNNLSVWSWMFLFGHLIWATGFMFLISWRGYWQELIETLAWAHERTPLANLIKWKDKPVALSIVQARLVGLVHFSVGYILTYAAFVIASTSGKFG</sequence>
<evidence type="ECO:0000256" key="14">
    <source>
        <dbReference type="ARBA" id="ARBA00023002"/>
    </source>
</evidence>
<evidence type="ECO:0000256" key="10">
    <source>
        <dbReference type="ARBA" id="ARBA00022842"/>
    </source>
</evidence>
<dbReference type="Gene3D" id="1.20.1130.10">
    <property type="entry name" value="Photosystem I PsaA/PsaB"/>
    <property type="match status" value="1"/>
</dbReference>
<dbReference type="AlphaFoldDB" id="A0A4D6WZ13"/>
<dbReference type="Pfam" id="PF00223">
    <property type="entry name" value="PsaA_PsaB"/>
    <property type="match status" value="1"/>
</dbReference>
<evidence type="ECO:0000256" key="15">
    <source>
        <dbReference type="ARBA" id="ARBA00023004"/>
    </source>
</evidence>
<dbReference type="PROSITE" id="PS00419">
    <property type="entry name" value="PHOTOSYSTEM_I_PSAAB"/>
    <property type="match status" value="1"/>
</dbReference>
<evidence type="ECO:0000256" key="6">
    <source>
        <dbReference type="ARBA" id="ARBA00022531"/>
    </source>
</evidence>
<keyword evidence="22" id="KW-0934">Plastid</keyword>
<feature type="transmembrane region" description="Helical" evidence="21">
    <location>
        <begin position="178"/>
        <end position="199"/>
    </location>
</feature>
<keyword evidence="16 20" id="KW-0411">Iron-sulfur</keyword>
<keyword evidence="4 20" id="KW-0004">4Fe-4S</keyword>
<keyword evidence="11 20" id="KW-0249">Electron transport</keyword>
<dbReference type="GO" id="GO:0009522">
    <property type="term" value="C:photosystem I"/>
    <property type="evidence" value="ECO:0007669"/>
    <property type="project" value="UniProtKB-KW"/>
</dbReference>
<comment type="subcellular location">
    <subcellularLocation>
        <location evidence="20">Cellular thylakoid membrane</location>
        <topology evidence="20">Multi-pass membrane protein</topology>
    </subcellularLocation>
    <subcellularLocation>
        <location evidence="1">Membrane</location>
        <topology evidence="1">Multi-pass membrane protein</topology>
    </subcellularLocation>
</comment>
<gene>
    <name evidence="20 22" type="primary">psaB</name>
</gene>
<evidence type="ECO:0000256" key="17">
    <source>
        <dbReference type="ARBA" id="ARBA00023136"/>
    </source>
</evidence>
<feature type="binding site" evidence="20">
    <location>
        <position position="671"/>
    </location>
    <ligand>
        <name>phylloquinone</name>
        <dbReference type="ChEBI" id="CHEBI:18067"/>
        <label>B</label>
    </ligand>
</feature>
<dbReference type="HAMAP" id="MF_00482">
    <property type="entry name" value="PSI_PsaB"/>
    <property type="match status" value="1"/>
</dbReference>
<keyword evidence="6 20" id="KW-0602">Photosynthesis</keyword>
<dbReference type="EMBL" id="MK814702">
    <property type="protein sequence ID" value="QCI07858.1"/>
    <property type="molecule type" value="Genomic_DNA"/>
</dbReference>
<keyword evidence="5 20" id="KW-0148">Chlorophyll</keyword>
<dbReference type="GO" id="GO:0051539">
    <property type="term" value="F:4 iron, 4 sulfur cluster binding"/>
    <property type="evidence" value="ECO:0007669"/>
    <property type="project" value="UniProtKB-KW"/>
</dbReference>
<evidence type="ECO:0000256" key="9">
    <source>
        <dbReference type="ARBA" id="ARBA00022836"/>
    </source>
</evidence>
<feature type="transmembrane region" description="Helical" evidence="21">
    <location>
        <begin position="707"/>
        <end position="727"/>
    </location>
</feature>
<feature type="binding site" description="axial binding residue" evidence="20">
    <location>
        <position position="662"/>
    </location>
    <ligand>
        <name>chlorophyll a</name>
        <dbReference type="ChEBI" id="CHEBI:58416"/>
        <label>B3</label>
    </ligand>
    <ligandPart>
        <name>Mg</name>
        <dbReference type="ChEBI" id="CHEBI:25107"/>
    </ligandPart>
</feature>
<evidence type="ECO:0000256" key="2">
    <source>
        <dbReference type="ARBA" id="ARBA00010598"/>
    </source>
</evidence>
<evidence type="ECO:0000256" key="7">
    <source>
        <dbReference type="ARBA" id="ARBA00022692"/>
    </source>
</evidence>
<evidence type="ECO:0000256" key="1">
    <source>
        <dbReference type="ARBA" id="ARBA00004141"/>
    </source>
</evidence>
<dbReference type="InterPro" id="IPR001280">
    <property type="entry name" value="PSI_PsaA/B"/>
</dbReference>
<evidence type="ECO:0000256" key="8">
    <source>
        <dbReference type="ARBA" id="ARBA00022723"/>
    </source>
</evidence>
<dbReference type="GO" id="GO:0016168">
    <property type="term" value="F:chlorophyll binding"/>
    <property type="evidence" value="ECO:0007669"/>
    <property type="project" value="UniProtKB-KW"/>
</dbReference>
<evidence type="ECO:0000256" key="12">
    <source>
        <dbReference type="ARBA" id="ARBA00022989"/>
    </source>
</evidence>
<comment type="subunit">
    <text evidence="18">The PsaA/B heterodimer binds the P700 chlorophyll special pair and subsequent electron acceptors. PSI consists of a core antenna complex that captures photons, and an electron transfer chain that converts photonic excitation into a charge separation. The eukaryotic PSI reaction center is composed of at least 11 subunits.</text>
</comment>
<keyword evidence="9 20" id="KW-0603">Photosystem I</keyword>
<keyword evidence="14 20" id="KW-0560">Oxidoreductase</keyword>
<feature type="transmembrane region" description="Helical" evidence="21">
    <location>
        <begin position="417"/>
        <end position="438"/>
    </location>
</feature>
<evidence type="ECO:0000313" key="22">
    <source>
        <dbReference type="EMBL" id="QCI07858.1"/>
    </source>
</evidence>
<evidence type="ECO:0000256" key="3">
    <source>
        <dbReference type="ARBA" id="ARBA00022448"/>
    </source>
</evidence>
<feature type="transmembrane region" description="Helical" evidence="21">
    <location>
        <begin position="135"/>
        <end position="157"/>
    </location>
</feature>
<feature type="transmembrane region" description="Helical" evidence="21">
    <location>
        <begin position="645"/>
        <end position="665"/>
    </location>
</feature>
<evidence type="ECO:0000256" key="16">
    <source>
        <dbReference type="ARBA" id="ARBA00023014"/>
    </source>
</evidence>
<evidence type="ECO:0000256" key="5">
    <source>
        <dbReference type="ARBA" id="ARBA00022494"/>
    </source>
</evidence>
<feature type="binding site" description="axial binding residue" evidence="20">
    <location>
        <position position="654"/>
    </location>
    <ligand>
        <name>chlorophyll a</name>
        <dbReference type="ChEBI" id="CHEBI:58416"/>
        <label>B1</label>
    </ligand>
    <ligandPart>
        <name>Mg</name>
        <dbReference type="ChEBI" id="CHEBI:25107"/>
    </ligandPart>
</feature>
<proteinExistence type="inferred from homology"/>
<evidence type="ECO:0000256" key="13">
    <source>
        <dbReference type="ARBA" id="ARBA00022991"/>
    </source>
</evidence>
<feature type="transmembrane region" description="Helical" evidence="21">
    <location>
        <begin position="334"/>
        <end position="355"/>
    </location>
</feature>
<evidence type="ECO:0000256" key="4">
    <source>
        <dbReference type="ARBA" id="ARBA00022485"/>
    </source>
</evidence>
<dbReference type="GO" id="GO:0009055">
    <property type="term" value="F:electron transfer activity"/>
    <property type="evidence" value="ECO:0007669"/>
    <property type="project" value="UniProtKB-UniRule"/>
</dbReference>
<dbReference type="GO" id="GO:0009535">
    <property type="term" value="C:chloroplast thylakoid membrane"/>
    <property type="evidence" value="ECO:0007669"/>
    <property type="project" value="TreeGrafter"/>
</dbReference>
<keyword evidence="13 20" id="KW-0157">Chromophore</keyword>
<evidence type="ECO:0000256" key="20">
    <source>
        <dbReference type="HAMAP-Rule" id="MF_00482"/>
    </source>
</evidence>
<dbReference type="InterPro" id="IPR020586">
    <property type="entry name" value="PSI_PsaA/B_CS"/>
</dbReference>
<dbReference type="EC" id="1.97.1.12" evidence="20"/>
<dbReference type="PRINTS" id="PR00257">
    <property type="entry name" value="PHOTSYSPSAAB"/>
</dbReference>
<keyword evidence="15 20" id="KW-0408">Iron</keyword>
<accession>A0A4D6WZ13</accession>
<comment type="catalytic activity">
    <reaction evidence="19 20">
        <text>reduced [plastocyanin] + hnu + oxidized [2Fe-2S]-[ferredoxin] = oxidized [plastocyanin] + reduced [2Fe-2S]-[ferredoxin]</text>
        <dbReference type="Rhea" id="RHEA:30407"/>
        <dbReference type="Rhea" id="RHEA-COMP:10000"/>
        <dbReference type="Rhea" id="RHEA-COMP:10001"/>
        <dbReference type="Rhea" id="RHEA-COMP:10039"/>
        <dbReference type="Rhea" id="RHEA-COMP:10040"/>
        <dbReference type="ChEBI" id="CHEBI:29036"/>
        <dbReference type="ChEBI" id="CHEBI:30212"/>
        <dbReference type="ChEBI" id="CHEBI:33737"/>
        <dbReference type="ChEBI" id="CHEBI:33738"/>
        <dbReference type="ChEBI" id="CHEBI:49552"/>
        <dbReference type="EC" id="1.97.1.12"/>
    </reaction>
</comment>
<name>A0A4D6WZ13_9FLOR</name>
<dbReference type="PANTHER" id="PTHR30128">
    <property type="entry name" value="OUTER MEMBRANE PROTEIN, OMPA-RELATED"/>
    <property type="match status" value="1"/>
</dbReference>
<feature type="transmembrane region" description="Helical" evidence="21">
    <location>
        <begin position="375"/>
        <end position="396"/>
    </location>
</feature>
<dbReference type="GO" id="GO:0000287">
    <property type="term" value="F:magnesium ion binding"/>
    <property type="evidence" value="ECO:0007669"/>
    <property type="project" value="UniProtKB-UniRule"/>
</dbReference>
<evidence type="ECO:0000256" key="19">
    <source>
        <dbReference type="ARBA" id="ARBA00048912"/>
    </source>
</evidence>
<feature type="transmembrane region" description="Helical" evidence="21">
    <location>
        <begin position="575"/>
        <end position="596"/>
    </location>
</feature>
<feature type="binding site" evidence="20">
    <location>
        <position position="568"/>
    </location>
    <ligand>
        <name>[4Fe-4S] cluster</name>
        <dbReference type="ChEBI" id="CHEBI:49883"/>
        <note>ligand shared between dimeric partners</note>
    </ligand>
</feature>
<keyword evidence="7 20" id="KW-0812">Transmembrane</keyword>
<evidence type="ECO:0000256" key="11">
    <source>
        <dbReference type="ARBA" id="ARBA00022982"/>
    </source>
</evidence>
<feature type="transmembrane region" description="Helical" evidence="21">
    <location>
        <begin position="517"/>
        <end position="539"/>
    </location>
</feature>
<dbReference type="InterPro" id="IPR006244">
    <property type="entry name" value="PSI_PsaB"/>
</dbReference>
<keyword evidence="10 20" id="KW-0460">Magnesium</keyword>
<evidence type="ECO:0000256" key="21">
    <source>
        <dbReference type="SAM" id="Phobius"/>
    </source>
</evidence>
<dbReference type="SUPFAM" id="SSF81558">
    <property type="entry name" value="Photosystem I subunits PsaA/PsaB"/>
    <property type="match status" value="1"/>
</dbReference>
<evidence type="ECO:0000256" key="18">
    <source>
        <dbReference type="ARBA" id="ARBA00026002"/>
    </source>
</evidence>
<dbReference type="NCBIfam" id="TIGR01336">
    <property type="entry name" value="psaB"/>
    <property type="match status" value="1"/>
</dbReference>
<feature type="binding site" evidence="20">
    <location>
        <position position="670"/>
    </location>
    <ligand>
        <name>chlorophyll a</name>
        <dbReference type="ChEBI" id="CHEBI:58416"/>
        <label>B3</label>
    </ligand>
</feature>
<reference evidence="22" key="2">
    <citation type="submission" date="2019-04" db="EMBL/GenBank/DDBJ databases">
        <authorList>
            <person name="Pasella M."/>
        </authorList>
    </citation>
    <scope>NUCLEOTIDE SEQUENCE</scope>
    <source>
        <strain evidence="22">PD2941_3</strain>
    </source>
</reference>
<comment type="similarity">
    <text evidence="2 20">Belongs to the PsaA/PsaB family.</text>
</comment>